<proteinExistence type="predicted"/>
<organism evidence="1 2">
    <name type="scientific">Sistotremastrum suecicum HHB10207 ss-3</name>
    <dbReference type="NCBI Taxonomy" id="1314776"/>
    <lineage>
        <taxon>Eukaryota</taxon>
        <taxon>Fungi</taxon>
        <taxon>Dikarya</taxon>
        <taxon>Basidiomycota</taxon>
        <taxon>Agaricomycotina</taxon>
        <taxon>Agaricomycetes</taxon>
        <taxon>Sistotremastrales</taxon>
        <taxon>Sistotremastraceae</taxon>
        <taxon>Sistotremastrum</taxon>
    </lineage>
</organism>
<sequence length="113" mass="12966">MTRLRTGDHYRQHVYEHPRSDDLQSAKVHLRIATDRADLSILTLSSSEIKEDSTSLIIRASLGLERFLSDPVWSEALANSYLTHLEDLVHLSDHRNDPRSQAWILISATRHNP</sequence>
<dbReference type="EMBL" id="KV428063">
    <property type="protein sequence ID" value="KZT38448.1"/>
    <property type="molecule type" value="Genomic_DNA"/>
</dbReference>
<dbReference type="AlphaFoldDB" id="A0A166DER6"/>
<dbReference type="Proteomes" id="UP000076798">
    <property type="component" value="Unassembled WGS sequence"/>
</dbReference>
<evidence type="ECO:0000313" key="2">
    <source>
        <dbReference type="Proteomes" id="UP000076798"/>
    </source>
</evidence>
<reference evidence="1 2" key="1">
    <citation type="journal article" date="2016" name="Mol. Biol. Evol.">
        <title>Comparative Genomics of Early-Diverging Mushroom-Forming Fungi Provides Insights into the Origins of Lignocellulose Decay Capabilities.</title>
        <authorList>
            <person name="Nagy L.G."/>
            <person name="Riley R."/>
            <person name="Tritt A."/>
            <person name="Adam C."/>
            <person name="Daum C."/>
            <person name="Floudas D."/>
            <person name="Sun H."/>
            <person name="Yadav J.S."/>
            <person name="Pangilinan J."/>
            <person name="Larsson K.H."/>
            <person name="Matsuura K."/>
            <person name="Barry K."/>
            <person name="Labutti K."/>
            <person name="Kuo R."/>
            <person name="Ohm R.A."/>
            <person name="Bhattacharya S.S."/>
            <person name="Shirouzu T."/>
            <person name="Yoshinaga Y."/>
            <person name="Martin F.M."/>
            <person name="Grigoriev I.V."/>
            <person name="Hibbett D.S."/>
        </authorList>
    </citation>
    <scope>NUCLEOTIDE SEQUENCE [LARGE SCALE GENOMIC DNA]</scope>
    <source>
        <strain evidence="1 2">HHB10207 ss-3</strain>
    </source>
</reference>
<keyword evidence="2" id="KW-1185">Reference proteome</keyword>
<name>A0A166DER6_9AGAM</name>
<evidence type="ECO:0000313" key="1">
    <source>
        <dbReference type="EMBL" id="KZT38448.1"/>
    </source>
</evidence>
<protein>
    <submittedName>
        <fullName evidence="1">Uncharacterized protein</fullName>
    </submittedName>
</protein>
<gene>
    <name evidence="1" type="ORF">SISSUDRAFT_754253</name>
</gene>
<accession>A0A166DER6</accession>